<evidence type="ECO:0000313" key="5">
    <source>
        <dbReference type="EMBL" id="WMV53361.1"/>
    </source>
</evidence>
<feature type="region of interest" description="Disordered" evidence="2">
    <location>
        <begin position="1"/>
        <end position="23"/>
    </location>
</feature>
<dbReference type="InterPro" id="IPR056455">
    <property type="entry name" value="Ig-like_IP5PC_F"/>
</dbReference>
<evidence type="ECO:0000256" key="3">
    <source>
        <dbReference type="SAM" id="Phobius"/>
    </source>
</evidence>
<dbReference type="Proteomes" id="UP001234989">
    <property type="component" value="Chromosome 11"/>
</dbReference>
<keyword evidence="6" id="KW-1185">Reference proteome</keyword>
<feature type="domain" description="Inositol polyphosphate-related phosphatase" evidence="4">
    <location>
        <begin position="609"/>
        <end position="998"/>
    </location>
</feature>
<evidence type="ECO:0000256" key="2">
    <source>
        <dbReference type="SAM" id="MobiDB-lite"/>
    </source>
</evidence>
<dbReference type="SUPFAM" id="SSF50978">
    <property type="entry name" value="WD40 repeat-like"/>
    <property type="match status" value="1"/>
</dbReference>
<dbReference type="InterPro" id="IPR046985">
    <property type="entry name" value="IP5"/>
</dbReference>
<dbReference type="Pfam" id="PF23755">
    <property type="entry name" value="Ig-like_IP5PC_F"/>
    <property type="match status" value="1"/>
</dbReference>
<keyword evidence="3" id="KW-0812">Transmembrane</keyword>
<feature type="transmembrane region" description="Helical" evidence="3">
    <location>
        <begin position="820"/>
        <end position="837"/>
    </location>
</feature>
<feature type="transmembrane region" description="Helical" evidence="3">
    <location>
        <begin position="788"/>
        <end position="813"/>
    </location>
</feature>
<gene>
    <name evidence="5" type="ORF">MTR67_046746</name>
</gene>
<dbReference type="PANTHER" id="PTHR11200">
    <property type="entry name" value="INOSITOL 5-PHOSPHATASE"/>
    <property type="match status" value="1"/>
</dbReference>
<evidence type="ECO:0000256" key="1">
    <source>
        <dbReference type="ARBA" id="ARBA00010768"/>
    </source>
</evidence>
<organism evidence="5 6">
    <name type="scientific">Solanum verrucosum</name>
    <dbReference type="NCBI Taxonomy" id="315347"/>
    <lineage>
        <taxon>Eukaryota</taxon>
        <taxon>Viridiplantae</taxon>
        <taxon>Streptophyta</taxon>
        <taxon>Embryophyta</taxon>
        <taxon>Tracheophyta</taxon>
        <taxon>Spermatophyta</taxon>
        <taxon>Magnoliopsida</taxon>
        <taxon>eudicotyledons</taxon>
        <taxon>Gunneridae</taxon>
        <taxon>Pentapetalae</taxon>
        <taxon>asterids</taxon>
        <taxon>lamiids</taxon>
        <taxon>Solanales</taxon>
        <taxon>Solanaceae</taxon>
        <taxon>Solanoideae</taxon>
        <taxon>Solaneae</taxon>
        <taxon>Solanum</taxon>
    </lineage>
</organism>
<protein>
    <recommendedName>
        <fullName evidence="4">Inositol polyphosphate-related phosphatase domain-containing protein</fullName>
    </recommendedName>
</protein>
<dbReference type="InterPro" id="IPR001680">
    <property type="entry name" value="WD40_rpt"/>
</dbReference>
<sequence length="1209" mass="133952">MDSRIDDDDGDLLASSSNTSGRRNYHCYSEKFVFNSDSDSDDVAGAGDVNRVGSSGRKFSFDETERTPKLFDRFYGSSSSDDEEFSSGSGQNGVVRKRLDNMIQFLDRKICSETAASNSNSNVKSQSQGLPEFSGKGGGAGIFKLPVRAAVHPDRPPSLELRPHPLRERQIGRFLRTVLCTDDGSQLWAGSECGVRLWNLSDMYEAAQEEEENEDFEDAAPFLESVRTSPTLCLVEDAGNRLLWSGHKDGRIMCWQMDSETSSREKGACGKAALKEVLSWQAHRGPVLSMIMTSYGDLWSGSEGGTIKIWPWEGMEKSIALINEERHMAALSIERSYVDLRSQVMHNGTGNSIFSVDVKYMLSDRSGAKVWTAGYVSFALWSSGSDMLIVSCQLLLPCRDARTRELLKIFNTDGQVENILAAVDPVIEDEMRMKVVSNSKKDKSQSSIGFFQRSRNAILGAADAVRRVAVKGGFGEDNRRTEALIIAVDGMIWSGCSNGLLVQWDRNGNRLQDFQYHTFSVQCLCTYGSRIWVGYASGYIQVLDLSGNLLGGWIAHSSPVIDFSVGGGYAFSLANHGGIRGWSVISPAPLDGILRSELASKEFLYTRLENFKILAGTWNVGQGRASPDSLISWLGSAAADVGIVVVGLQEVDMGAGFLAMSAAKESMQVGLEGSTAGQWWLEMIGKTLDEGSTFIRVGFRQLAGLVISVWVRRNISRYIGDVDVAAVPCGFGRAIGNKGAVGLRMRVYDRTVCFVNCHFAAHLEAVGRRNADFDHVYRSMIFSRPSNFLNVAAGMVPYLFSACLLACSMFLIWVAYGSRLPLVLLVAAGVSSAIQMLRSANGAFNSAEATPELSEADMVVFLGDLNYRLDGISYDEARDFISQRSFDWLRERDQLHTEMEVGNVFQGMREAVIRFPPTYKFERHQNGLAGYDSGEKKRIPAWCDRILYRDSRSTSGSTCSLDCPVVSSVLQYEACMDVTDSDHKPVRCIFNVEIARVDESVRRQEYGEIIRSDEKVVLMLRELNRIPETIVSTNNIILMNLDASILRITNKSGKNKAIFEIICEGESTVKDDGQVFDYRPRGSFGFPRWLEVNPAVGVIVPDQIVEISVHHEDRQTLEEFVDGIPQTSWCEDAKDKEVMLAIKVRGCISTERKCHRVRVRHCISAKPLPTKVRQSNSDHPQPNVLRRSDFQPSGFSADVVDDLINLNSP</sequence>
<dbReference type="InterPro" id="IPR036691">
    <property type="entry name" value="Endo/exonu/phosph_ase_sf"/>
</dbReference>
<dbReference type="GO" id="GO:0046856">
    <property type="term" value="P:phosphatidylinositol dephosphorylation"/>
    <property type="evidence" value="ECO:0007669"/>
    <property type="project" value="InterPro"/>
</dbReference>
<keyword evidence="3" id="KW-1133">Transmembrane helix</keyword>
<dbReference type="CDD" id="cd09074">
    <property type="entry name" value="INPP5c"/>
    <property type="match status" value="1"/>
</dbReference>
<evidence type="ECO:0000259" key="4">
    <source>
        <dbReference type="SMART" id="SM00128"/>
    </source>
</evidence>
<dbReference type="Pfam" id="PF22669">
    <property type="entry name" value="Exo_endo_phos2"/>
    <property type="match status" value="1"/>
</dbReference>
<dbReference type="FunFam" id="2.130.10.10:FF:001216">
    <property type="entry name" value="Type II inositol polyphosphate 5-phosphatase 15"/>
    <property type="match status" value="1"/>
</dbReference>
<comment type="similarity">
    <text evidence="1">Belongs to the inositol polyphosphate 5-phosphatase family.</text>
</comment>
<dbReference type="InterPro" id="IPR036322">
    <property type="entry name" value="WD40_repeat_dom_sf"/>
</dbReference>
<proteinExistence type="inferred from homology"/>
<dbReference type="Gene3D" id="2.130.10.10">
    <property type="entry name" value="YVTN repeat-like/Quinoprotein amine dehydrogenase"/>
    <property type="match status" value="2"/>
</dbReference>
<dbReference type="EMBL" id="CP133622">
    <property type="protein sequence ID" value="WMV53361.1"/>
    <property type="molecule type" value="Genomic_DNA"/>
</dbReference>
<reference evidence="5" key="1">
    <citation type="submission" date="2023-08" db="EMBL/GenBank/DDBJ databases">
        <title>A de novo genome assembly of Solanum verrucosum Schlechtendal, a Mexican diploid species geographically isolated from the other diploid A-genome species in potato relatives.</title>
        <authorList>
            <person name="Hosaka K."/>
        </authorList>
    </citation>
    <scope>NUCLEOTIDE SEQUENCE</scope>
    <source>
        <tissue evidence="5">Young leaves</tissue>
    </source>
</reference>
<dbReference type="InterPro" id="IPR056454">
    <property type="entry name" value="Beta-prop_IP5PC_F"/>
</dbReference>
<dbReference type="InterPro" id="IPR000300">
    <property type="entry name" value="IPPc"/>
</dbReference>
<name>A0AAF0UY09_SOLVR</name>
<dbReference type="InterPro" id="IPR015943">
    <property type="entry name" value="WD40/YVTN_repeat-like_dom_sf"/>
</dbReference>
<dbReference type="GO" id="GO:0004439">
    <property type="term" value="F:phosphatidylinositol-4,5-bisphosphate 5-phosphatase activity"/>
    <property type="evidence" value="ECO:0007669"/>
    <property type="project" value="TreeGrafter"/>
</dbReference>
<dbReference type="Gene3D" id="3.60.10.10">
    <property type="entry name" value="Endonuclease/exonuclease/phosphatase"/>
    <property type="match status" value="1"/>
</dbReference>
<feature type="compositionally biased region" description="Acidic residues" evidence="2">
    <location>
        <begin position="1"/>
        <end position="11"/>
    </location>
</feature>
<dbReference type="PANTHER" id="PTHR11200:SF300">
    <property type="entry name" value="TYPE II INOSITOL 1,4,5-TRISPHOSPHATE 5-PHOSPHATASE"/>
    <property type="match status" value="1"/>
</dbReference>
<dbReference type="SMART" id="SM00320">
    <property type="entry name" value="WD40"/>
    <property type="match status" value="4"/>
</dbReference>
<dbReference type="SUPFAM" id="SSF56219">
    <property type="entry name" value="DNase I-like"/>
    <property type="match status" value="1"/>
</dbReference>
<evidence type="ECO:0000313" key="6">
    <source>
        <dbReference type="Proteomes" id="UP001234989"/>
    </source>
</evidence>
<feature type="region of interest" description="Disordered" evidence="2">
    <location>
        <begin position="1169"/>
        <end position="1193"/>
    </location>
</feature>
<dbReference type="SMART" id="SM00128">
    <property type="entry name" value="IPPc"/>
    <property type="match status" value="1"/>
</dbReference>
<dbReference type="AlphaFoldDB" id="A0AAF0UY09"/>
<accession>A0AAF0UY09</accession>
<keyword evidence="3" id="KW-0472">Membrane</keyword>
<dbReference type="Pfam" id="PF23754">
    <property type="entry name" value="Beta-prop_IP5PC_F"/>
    <property type="match status" value="1"/>
</dbReference>